<proteinExistence type="predicted"/>
<name>A0ABS5HGG5_9BACT</name>
<protein>
    <recommendedName>
        <fullName evidence="1">Peptidoglycan binding domain-containing protein</fullName>
    </recommendedName>
</protein>
<evidence type="ECO:0000259" key="1">
    <source>
        <dbReference type="Pfam" id="PF09374"/>
    </source>
</evidence>
<dbReference type="InterPro" id="IPR023346">
    <property type="entry name" value="Lysozyme-like_dom_sf"/>
</dbReference>
<accession>A0ABS5HGG5</accession>
<keyword evidence="3" id="KW-1185">Reference proteome</keyword>
<organism evidence="2 3">
    <name type="scientific">Campylobacter anatolicus</name>
    <dbReference type="NCBI Taxonomy" id="2829105"/>
    <lineage>
        <taxon>Bacteria</taxon>
        <taxon>Pseudomonadati</taxon>
        <taxon>Campylobacterota</taxon>
        <taxon>Epsilonproteobacteria</taxon>
        <taxon>Campylobacterales</taxon>
        <taxon>Campylobacteraceae</taxon>
        <taxon>Campylobacter</taxon>
    </lineage>
</organism>
<dbReference type="RefSeq" id="WP_212141553.1">
    <property type="nucleotide sequence ID" value="NZ_JAGSSW010000002.1"/>
</dbReference>
<sequence length="61" mass="6727">MFIFGVNAGVLNATRLAQKLLGIKCDGIVGEATIKALNSYDEAECLTTFYKIFRSINVKKQ</sequence>
<gene>
    <name evidence="2" type="ORF">KDD93_02075</name>
</gene>
<evidence type="ECO:0000313" key="2">
    <source>
        <dbReference type="EMBL" id="MBR8463358.1"/>
    </source>
</evidence>
<dbReference type="Gene3D" id="1.20.141.10">
    <property type="entry name" value="Chitosanase, subunit A, domain 1"/>
    <property type="match status" value="1"/>
</dbReference>
<dbReference type="SUPFAM" id="SSF53955">
    <property type="entry name" value="Lysozyme-like"/>
    <property type="match status" value="1"/>
</dbReference>
<dbReference type="Proteomes" id="UP000682951">
    <property type="component" value="Unassembled WGS sequence"/>
</dbReference>
<dbReference type="InterPro" id="IPR018537">
    <property type="entry name" value="Peptidoglycan-bd_3"/>
</dbReference>
<evidence type="ECO:0000313" key="3">
    <source>
        <dbReference type="Proteomes" id="UP000682951"/>
    </source>
</evidence>
<dbReference type="Pfam" id="PF09374">
    <property type="entry name" value="PG_binding_3"/>
    <property type="match status" value="1"/>
</dbReference>
<dbReference type="EMBL" id="JAGSSW010000002">
    <property type="protein sequence ID" value="MBR8463358.1"/>
    <property type="molecule type" value="Genomic_DNA"/>
</dbReference>
<comment type="caution">
    <text evidence="2">The sequence shown here is derived from an EMBL/GenBank/DDBJ whole genome shotgun (WGS) entry which is preliminary data.</text>
</comment>
<feature type="domain" description="Peptidoglycan binding" evidence="1">
    <location>
        <begin position="12"/>
        <end position="47"/>
    </location>
</feature>
<reference evidence="2 3" key="1">
    <citation type="submission" date="2021-04" db="EMBL/GenBank/DDBJ databases">
        <title>Molecular and phenotypic characterization and identification of bacterial isolates recovered from the Anatolian ground squirrels (Spermophilus xanthoprymnus) and which have the potential to form a new species in the Campylobacter genus.</title>
        <authorList>
            <person name="Aydin F."/>
            <person name="Abay S."/>
            <person name="Kayman T."/>
            <person name="Karakaya E."/>
            <person name="Mustak H.K."/>
            <person name="Mustak I.B."/>
            <person name="Bilgin N."/>
            <person name="Duzler A."/>
            <person name="Sahin O."/>
            <person name="Guran O."/>
            <person name="Saticioglu I.B."/>
        </authorList>
    </citation>
    <scope>NUCLEOTIDE SEQUENCE [LARGE SCALE GENOMIC DNA]</scope>
    <source>
        <strain evidence="3">faydin-G24</strain>
    </source>
</reference>